<dbReference type="GO" id="GO:0038023">
    <property type="term" value="F:signaling receptor activity"/>
    <property type="evidence" value="ECO:0007669"/>
    <property type="project" value="TreeGrafter"/>
</dbReference>
<keyword evidence="7" id="KW-1185">Reference proteome</keyword>
<evidence type="ECO:0000256" key="4">
    <source>
        <dbReference type="ARBA" id="ARBA00023157"/>
    </source>
</evidence>
<dbReference type="SUPFAM" id="SSF56436">
    <property type="entry name" value="C-type lectin-like"/>
    <property type="match status" value="1"/>
</dbReference>
<evidence type="ECO:0000256" key="1">
    <source>
        <dbReference type="ARBA" id="ARBA00004613"/>
    </source>
</evidence>
<sequence>MDAVLVYADIKLSEDSSSRRSTQLDPVQQADHQLCPRWHRTALLLAWTGNVLLMVAVIVMGAYRLSCSSSTPLNRNPQNPEKMTGTPSLISNPHPYNNSEIETFRSSLRHHLCEAANASTENGSCSVCPVTWLLHEDKCYWFSHSIESWDQSYEDCLAKRSQLLVISNTGEQISTRKG</sequence>
<dbReference type="Gene3D" id="3.10.100.10">
    <property type="entry name" value="Mannose-Binding Protein A, subunit A"/>
    <property type="match status" value="1"/>
</dbReference>
<feature type="region of interest" description="Disordered" evidence="5">
    <location>
        <begin position="70"/>
        <end position="92"/>
    </location>
</feature>
<name>A0A9F5J9E4_PYTBI</name>
<dbReference type="InterPro" id="IPR016186">
    <property type="entry name" value="C-type_lectin-like/link_sf"/>
</dbReference>
<reference evidence="8" key="1">
    <citation type="submission" date="2025-08" db="UniProtKB">
        <authorList>
            <consortium name="RefSeq"/>
        </authorList>
    </citation>
    <scope>IDENTIFICATION</scope>
    <source>
        <tissue evidence="8">Liver</tissue>
    </source>
</reference>
<dbReference type="InterPro" id="IPR016187">
    <property type="entry name" value="CTDL_fold"/>
</dbReference>
<evidence type="ECO:0000256" key="2">
    <source>
        <dbReference type="ARBA" id="ARBA00022525"/>
    </source>
</evidence>
<evidence type="ECO:0000256" key="3">
    <source>
        <dbReference type="ARBA" id="ARBA00022989"/>
    </source>
</evidence>
<comment type="subcellular location">
    <subcellularLocation>
        <location evidence="1">Secreted</location>
    </subcellularLocation>
</comment>
<dbReference type="AlphaFoldDB" id="A0A9F5J9E4"/>
<protein>
    <submittedName>
        <fullName evidence="8">Killer cell lectin-like receptor subfamily F member 1 isoform X2</fullName>
    </submittedName>
</protein>
<keyword evidence="2" id="KW-0964">Secreted</keyword>
<dbReference type="PANTHER" id="PTHR46784">
    <property type="entry name" value="KILLER CELL LECTIN-LIKE RECEPTOR SUBFAMILY B MEMBER 1"/>
    <property type="match status" value="1"/>
</dbReference>
<evidence type="ECO:0000313" key="7">
    <source>
        <dbReference type="Proteomes" id="UP000695026"/>
    </source>
</evidence>
<organism evidence="7 8">
    <name type="scientific">Python bivittatus</name>
    <name type="common">Burmese python</name>
    <name type="synonym">Python molurus bivittatus</name>
    <dbReference type="NCBI Taxonomy" id="176946"/>
    <lineage>
        <taxon>Eukaryota</taxon>
        <taxon>Metazoa</taxon>
        <taxon>Chordata</taxon>
        <taxon>Craniata</taxon>
        <taxon>Vertebrata</taxon>
        <taxon>Euteleostomi</taxon>
        <taxon>Lepidosauria</taxon>
        <taxon>Squamata</taxon>
        <taxon>Bifurcata</taxon>
        <taxon>Unidentata</taxon>
        <taxon>Episquamata</taxon>
        <taxon>Toxicofera</taxon>
        <taxon>Serpentes</taxon>
        <taxon>Henophidia</taxon>
        <taxon>Pythonidae</taxon>
        <taxon>Python</taxon>
    </lineage>
</organism>
<keyword evidence="6" id="KW-0472">Membrane</keyword>
<evidence type="ECO:0000256" key="5">
    <source>
        <dbReference type="SAM" id="MobiDB-lite"/>
    </source>
</evidence>
<dbReference type="Proteomes" id="UP000695026">
    <property type="component" value="Unplaced"/>
</dbReference>
<dbReference type="GeneID" id="107326719"/>
<feature type="transmembrane region" description="Helical" evidence="6">
    <location>
        <begin position="42"/>
        <end position="63"/>
    </location>
</feature>
<keyword evidence="4" id="KW-1015">Disulfide bond</keyword>
<evidence type="ECO:0000256" key="6">
    <source>
        <dbReference type="SAM" id="Phobius"/>
    </source>
</evidence>
<dbReference type="GO" id="GO:0009986">
    <property type="term" value="C:cell surface"/>
    <property type="evidence" value="ECO:0007669"/>
    <property type="project" value="TreeGrafter"/>
</dbReference>
<dbReference type="GO" id="GO:0005576">
    <property type="term" value="C:extracellular region"/>
    <property type="evidence" value="ECO:0007669"/>
    <property type="project" value="UniProtKB-SubCell"/>
</dbReference>
<gene>
    <name evidence="8" type="primary">LOC107326719</name>
</gene>
<keyword evidence="3 6" id="KW-1133">Transmembrane helix</keyword>
<accession>A0A9F5J9E4</accession>
<proteinExistence type="predicted"/>
<keyword evidence="6" id="KW-0812">Transmembrane</keyword>
<dbReference type="GO" id="GO:0005886">
    <property type="term" value="C:plasma membrane"/>
    <property type="evidence" value="ECO:0007669"/>
    <property type="project" value="TreeGrafter"/>
</dbReference>
<dbReference type="InterPro" id="IPR051527">
    <property type="entry name" value="KLR_subfamily_B"/>
</dbReference>
<dbReference type="PANTHER" id="PTHR46784:SF1">
    <property type="entry name" value="KILLER CELL LECTIN-LIKE RECEPTOR SUBFAMILY B MEMBER 1"/>
    <property type="match status" value="1"/>
</dbReference>
<dbReference type="GO" id="GO:0042269">
    <property type="term" value="P:regulation of natural killer cell mediated cytotoxicity"/>
    <property type="evidence" value="ECO:0007669"/>
    <property type="project" value="TreeGrafter"/>
</dbReference>
<dbReference type="RefSeq" id="XP_025033041.1">
    <property type="nucleotide sequence ID" value="XM_025177273.1"/>
</dbReference>
<evidence type="ECO:0000313" key="8">
    <source>
        <dbReference type="RefSeq" id="XP_025033041.1"/>
    </source>
</evidence>